<protein>
    <submittedName>
        <fullName evidence="1">Uncharacterized protein</fullName>
    </submittedName>
</protein>
<name>A0A2P2Q0F5_RHIMU</name>
<reference evidence="1" key="1">
    <citation type="submission" date="2018-02" db="EMBL/GenBank/DDBJ databases">
        <title>Rhizophora mucronata_Transcriptome.</title>
        <authorList>
            <person name="Meera S.P."/>
            <person name="Sreeshan A."/>
            <person name="Augustine A."/>
        </authorList>
    </citation>
    <scope>NUCLEOTIDE SEQUENCE</scope>
    <source>
        <tissue evidence="1">Leaf</tissue>
    </source>
</reference>
<organism evidence="1">
    <name type="scientific">Rhizophora mucronata</name>
    <name type="common">Asiatic mangrove</name>
    <dbReference type="NCBI Taxonomy" id="61149"/>
    <lineage>
        <taxon>Eukaryota</taxon>
        <taxon>Viridiplantae</taxon>
        <taxon>Streptophyta</taxon>
        <taxon>Embryophyta</taxon>
        <taxon>Tracheophyta</taxon>
        <taxon>Spermatophyta</taxon>
        <taxon>Magnoliopsida</taxon>
        <taxon>eudicotyledons</taxon>
        <taxon>Gunneridae</taxon>
        <taxon>Pentapetalae</taxon>
        <taxon>rosids</taxon>
        <taxon>fabids</taxon>
        <taxon>Malpighiales</taxon>
        <taxon>Rhizophoraceae</taxon>
        <taxon>Rhizophora</taxon>
    </lineage>
</organism>
<evidence type="ECO:0000313" key="1">
    <source>
        <dbReference type="EMBL" id="MBX60413.1"/>
    </source>
</evidence>
<proteinExistence type="predicted"/>
<sequence length="47" mass="5389">MGIDLSQTDCIPCCIAFYKMKIDTQLLRISNFRLNVLSNMTCHLKVP</sequence>
<dbReference type="AlphaFoldDB" id="A0A2P2Q0F5"/>
<accession>A0A2P2Q0F5</accession>
<dbReference type="EMBL" id="GGEC01079929">
    <property type="protein sequence ID" value="MBX60413.1"/>
    <property type="molecule type" value="Transcribed_RNA"/>
</dbReference>